<evidence type="ECO:0000256" key="2">
    <source>
        <dbReference type="ARBA" id="ARBA00023015"/>
    </source>
</evidence>
<dbReference type="OrthoDB" id="9790442at2"/>
<dbReference type="AlphaFoldDB" id="A0A0D1BV21"/>
<evidence type="ECO:0000256" key="4">
    <source>
        <dbReference type="ARBA" id="ARBA00023163"/>
    </source>
</evidence>
<dbReference type="SUPFAM" id="SSF46894">
    <property type="entry name" value="C-terminal effector domain of the bipartite response regulators"/>
    <property type="match status" value="1"/>
</dbReference>
<dbReference type="GO" id="GO:0032993">
    <property type="term" value="C:protein-DNA complex"/>
    <property type="evidence" value="ECO:0007669"/>
    <property type="project" value="TreeGrafter"/>
</dbReference>
<feature type="DNA-binding region" description="OmpR/PhoB-type" evidence="7">
    <location>
        <begin position="123"/>
        <end position="219"/>
    </location>
</feature>
<reference evidence="10 11" key="1">
    <citation type="submission" date="2014-06" db="EMBL/GenBank/DDBJ databases">
        <title>Genome characterization of distinct group I Clostridium botulinum lineages.</title>
        <authorList>
            <person name="Giordani F."/>
            <person name="Anselmo A."/>
            <person name="Fillo S."/>
            <person name="Palozzi A.M."/>
            <person name="Fortunato A."/>
            <person name="Gentile B."/>
            <person name="Ciammaruconi A."/>
            <person name="Anniballi F."/>
            <person name="De Medici D."/>
            <person name="Lista F."/>
        </authorList>
    </citation>
    <scope>NUCLEOTIDE SEQUENCE [LARGE SCALE GENOMIC DNA]</scope>
    <source>
        <strain evidence="10 11">B2 450</strain>
    </source>
</reference>
<comment type="caution">
    <text evidence="10">The sequence shown here is derived from an EMBL/GenBank/DDBJ whole genome shotgun (WGS) entry which is preliminary data.</text>
</comment>
<dbReference type="GO" id="GO:0000156">
    <property type="term" value="F:phosphorelay response regulator activity"/>
    <property type="evidence" value="ECO:0007669"/>
    <property type="project" value="TreeGrafter"/>
</dbReference>
<accession>A0A0D1BV21</accession>
<dbReference type="Pfam" id="PF00486">
    <property type="entry name" value="Trans_reg_C"/>
    <property type="match status" value="1"/>
</dbReference>
<evidence type="ECO:0000256" key="1">
    <source>
        <dbReference type="ARBA" id="ARBA00018672"/>
    </source>
</evidence>
<name>A0A0D1BV21_CLOBO</name>
<gene>
    <name evidence="10" type="ORF">N495_08330</name>
</gene>
<dbReference type="Gene3D" id="3.40.50.2300">
    <property type="match status" value="1"/>
</dbReference>
<evidence type="ECO:0000256" key="3">
    <source>
        <dbReference type="ARBA" id="ARBA00023125"/>
    </source>
</evidence>
<dbReference type="SMART" id="SM00448">
    <property type="entry name" value="REC"/>
    <property type="match status" value="1"/>
</dbReference>
<dbReference type="PATRIC" id="fig|1379739.3.peg.2013"/>
<dbReference type="CDD" id="cd00383">
    <property type="entry name" value="trans_reg_C"/>
    <property type="match status" value="1"/>
</dbReference>
<dbReference type="Gene3D" id="1.10.10.10">
    <property type="entry name" value="Winged helix-like DNA-binding domain superfamily/Winged helix DNA-binding domain"/>
    <property type="match status" value="1"/>
</dbReference>
<dbReference type="SMART" id="SM00862">
    <property type="entry name" value="Trans_reg_C"/>
    <property type="match status" value="1"/>
</dbReference>
<organism evidence="10 11">
    <name type="scientific">Clostridium botulinum B2 450</name>
    <dbReference type="NCBI Taxonomy" id="1379739"/>
    <lineage>
        <taxon>Bacteria</taxon>
        <taxon>Bacillati</taxon>
        <taxon>Bacillota</taxon>
        <taxon>Clostridia</taxon>
        <taxon>Eubacteriales</taxon>
        <taxon>Clostridiaceae</taxon>
        <taxon>Clostridium</taxon>
    </lineage>
</organism>
<evidence type="ECO:0000313" key="11">
    <source>
        <dbReference type="Proteomes" id="UP000032250"/>
    </source>
</evidence>
<dbReference type="Gene3D" id="6.10.250.690">
    <property type="match status" value="1"/>
</dbReference>
<dbReference type="GO" id="GO:0006355">
    <property type="term" value="P:regulation of DNA-templated transcription"/>
    <property type="evidence" value="ECO:0007669"/>
    <property type="project" value="InterPro"/>
</dbReference>
<evidence type="ECO:0000259" key="8">
    <source>
        <dbReference type="PROSITE" id="PS50110"/>
    </source>
</evidence>
<feature type="domain" description="OmpR/PhoB-type" evidence="9">
    <location>
        <begin position="123"/>
        <end position="219"/>
    </location>
</feature>
<sequence length="219" mass="24813">MSKILAIDDEEDILILIKNVLSKDNHLVTTVKEAKDIPLNDFVKFDLILLDVMMPDIDGFTLCKEIRGMVDCPILFLTAKTMESDIMFGLGIGGDDYITKPFGVGELKARVNAHLRREHREKRHIFVASDIIFNLSSKEIKIGDVKVPFTKGEYAICEYLARNSGQVFSKEQIYEAVYGYDGESDSSAITEHIKNIRAKLKVFDMSPIETVWGIGYKWV</sequence>
<dbReference type="InterPro" id="IPR036388">
    <property type="entry name" value="WH-like_DNA-bd_sf"/>
</dbReference>
<evidence type="ECO:0000313" key="10">
    <source>
        <dbReference type="EMBL" id="KIS23602.1"/>
    </source>
</evidence>
<dbReference type="RefSeq" id="WP_003486312.1">
    <property type="nucleotide sequence ID" value="NZ_JXSU01000007.1"/>
</dbReference>
<dbReference type="GO" id="GO:0000976">
    <property type="term" value="F:transcription cis-regulatory region binding"/>
    <property type="evidence" value="ECO:0007669"/>
    <property type="project" value="TreeGrafter"/>
</dbReference>
<keyword evidence="3 7" id="KW-0238">DNA-binding</keyword>
<dbReference type="PROSITE" id="PS50110">
    <property type="entry name" value="RESPONSE_REGULATORY"/>
    <property type="match status" value="1"/>
</dbReference>
<dbReference type="Proteomes" id="UP000032250">
    <property type="component" value="Unassembled WGS sequence"/>
</dbReference>
<dbReference type="HOGENOM" id="CLU_000445_30_3_9"/>
<dbReference type="PROSITE" id="PS51755">
    <property type="entry name" value="OMPR_PHOB"/>
    <property type="match status" value="1"/>
</dbReference>
<evidence type="ECO:0000256" key="7">
    <source>
        <dbReference type="PROSITE-ProRule" id="PRU01091"/>
    </source>
</evidence>
<evidence type="ECO:0000259" key="9">
    <source>
        <dbReference type="PROSITE" id="PS51755"/>
    </source>
</evidence>
<dbReference type="PANTHER" id="PTHR48111">
    <property type="entry name" value="REGULATOR OF RPOS"/>
    <property type="match status" value="1"/>
</dbReference>
<dbReference type="Pfam" id="PF00072">
    <property type="entry name" value="Response_reg"/>
    <property type="match status" value="1"/>
</dbReference>
<evidence type="ECO:0000256" key="6">
    <source>
        <dbReference type="PROSITE-ProRule" id="PRU00169"/>
    </source>
</evidence>
<dbReference type="GO" id="GO:0005829">
    <property type="term" value="C:cytosol"/>
    <property type="evidence" value="ECO:0007669"/>
    <property type="project" value="TreeGrafter"/>
</dbReference>
<feature type="domain" description="Response regulatory" evidence="8">
    <location>
        <begin position="3"/>
        <end position="115"/>
    </location>
</feature>
<dbReference type="InterPro" id="IPR039420">
    <property type="entry name" value="WalR-like"/>
</dbReference>
<dbReference type="InterPro" id="IPR001867">
    <property type="entry name" value="OmpR/PhoB-type_DNA-bd"/>
</dbReference>
<evidence type="ECO:0000256" key="5">
    <source>
        <dbReference type="ARBA" id="ARBA00024867"/>
    </source>
</evidence>
<proteinExistence type="predicted"/>
<dbReference type="CDD" id="cd17574">
    <property type="entry name" value="REC_OmpR"/>
    <property type="match status" value="1"/>
</dbReference>
<keyword evidence="6" id="KW-0597">Phosphoprotein</keyword>
<protein>
    <recommendedName>
        <fullName evidence="1">Stage 0 sporulation protein A homolog</fullName>
    </recommendedName>
</protein>
<dbReference type="EMBL" id="JXSU01000007">
    <property type="protein sequence ID" value="KIS23602.1"/>
    <property type="molecule type" value="Genomic_DNA"/>
</dbReference>
<keyword evidence="4" id="KW-0804">Transcription</keyword>
<dbReference type="SUPFAM" id="SSF52172">
    <property type="entry name" value="CheY-like"/>
    <property type="match status" value="1"/>
</dbReference>
<dbReference type="InterPro" id="IPR001789">
    <property type="entry name" value="Sig_transdc_resp-reg_receiver"/>
</dbReference>
<comment type="function">
    <text evidence="5">May play the central regulatory role in sporulation. It may be an element of the effector pathway responsible for the activation of sporulation genes in response to nutritional stress. Spo0A may act in concert with spo0H (a sigma factor) to control the expression of some genes that are critical to the sporulation process.</text>
</comment>
<dbReference type="InterPro" id="IPR016032">
    <property type="entry name" value="Sig_transdc_resp-reg_C-effctor"/>
</dbReference>
<dbReference type="InterPro" id="IPR011006">
    <property type="entry name" value="CheY-like_superfamily"/>
</dbReference>
<dbReference type="PANTHER" id="PTHR48111:SF2">
    <property type="entry name" value="RESPONSE REGULATOR SAER"/>
    <property type="match status" value="1"/>
</dbReference>
<feature type="modified residue" description="4-aspartylphosphate" evidence="6">
    <location>
        <position position="51"/>
    </location>
</feature>
<keyword evidence="2" id="KW-0805">Transcription regulation</keyword>